<gene>
    <name evidence="2" type="ordered locus">Desku_2211</name>
</gene>
<dbReference type="EMBL" id="CP002770">
    <property type="protein sequence ID" value="AEG15750.1"/>
    <property type="molecule type" value="Genomic_DNA"/>
</dbReference>
<dbReference type="PANTHER" id="PTHR34512:SF30">
    <property type="entry name" value="OUTER MEMBRANE PROTEIN ASSEMBLY FACTOR BAMB"/>
    <property type="match status" value="1"/>
</dbReference>
<organism evidence="2 3">
    <name type="scientific">Desulfofundulus kuznetsovii (strain DSM 6115 / VKM B-1805 / 17)</name>
    <name type="common">Desulfotomaculum kuznetsovii</name>
    <dbReference type="NCBI Taxonomy" id="760568"/>
    <lineage>
        <taxon>Bacteria</taxon>
        <taxon>Bacillati</taxon>
        <taxon>Bacillota</taxon>
        <taxon>Clostridia</taxon>
        <taxon>Eubacteriales</taxon>
        <taxon>Peptococcaceae</taxon>
        <taxon>Desulfofundulus</taxon>
    </lineage>
</organism>
<dbReference type="Proteomes" id="UP000009229">
    <property type="component" value="Chromosome"/>
</dbReference>
<reference evidence="3" key="1">
    <citation type="submission" date="2011-05" db="EMBL/GenBank/DDBJ databases">
        <title>Complete sequence of Desulfotomaculum kuznetsovii DSM 6115.</title>
        <authorList>
            <person name="Lucas S."/>
            <person name="Han J."/>
            <person name="Lapidus A."/>
            <person name="Cheng J.-F."/>
            <person name="Goodwin L."/>
            <person name="Pitluck S."/>
            <person name="Peters L."/>
            <person name="Mikhailova N."/>
            <person name="Lu M."/>
            <person name="Saunders E."/>
            <person name="Han C."/>
            <person name="Tapia R."/>
            <person name="Land M."/>
            <person name="Hauser L."/>
            <person name="Kyrpides N."/>
            <person name="Ivanova N."/>
            <person name="Pagani I."/>
            <person name="Nazina T."/>
            <person name="Ivanova A."/>
            <person name="Parshina S."/>
            <person name="Kuever J."/>
            <person name="Muyzer G."/>
            <person name="Plugge C."/>
            <person name="Stams A."/>
            <person name="Woyke T."/>
        </authorList>
    </citation>
    <scope>NUCLEOTIDE SEQUENCE [LARGE SCALE GENOMIC DNA]</scope>
    <source>
        <strain evidence="3">DSM 6115 / VKM B-1805 / 17</strain>
    </source>
</reference>
<accession>A0AAU8PCI8</accession>
<dbReference type="InterPro" id="IPR011047">
    <property type="entry name" value="Quinoprotein_ADH-like_sf"/>
</dbReference>
<evidence type="ECO:0000313" key="3">
    <source>
        <dbReference type="Proteomes" id="UP000009229"/>
    </source>
</evidence>
<dbReference type="AlphaFoldDB" id="A0AAU8PCI8"/>
<evidence type="ECO:0000259" key="1">
    <source>
        <dbReference type="Pfam" id="PF13360"/>
    </source>
</evidence>
<dbReference type="InterPro" id="IPR015943">
    <property type="entry name" value="WD40/YVTN_repeat-like_dom_sf"/>
</dbReference>
<keyword evidence="3" id="KW-1185">Reference proteome</keyword>
<proteinExistence type="predicted"/>
<feature type="domain" description="Pyrrolo-quinoline quinone repeat" evidence="1">
    <location>
        <begin position="46"/>
        <end position="134"/>
    </location>
</feature>
<dbReference type="PANTHER" id="PTHR34512">
    <property type="entry name" value="CELL SURFACE PROTEIN"/>
    <property type="match status" value="1"/>
</dbReference>
<dbReference type="Pfam" id="PF13360">
    <property type="entry name" value="PQQ_2"/>
    <property type="match status" value="2"/>
</dbReference>
<dbReference type="KEGG" id="dku:Desku_2211"/>
<name>A0AAU8PCI8_DESK7</name>
<dbReference type="SUPFAM" id="SSF50998">
    <property type="entry name" value="Quinoprotein alcohol dehydrogenase-like"/>
    <property type="match status" value="1"/>
</dbReference>
<protein>
    <submittedName>
        <fullName evidence="2">Pyrrolo-quinoline quinone repeat-containing protein</fullName>
    </submittedName>
</protein>
<sequence length="480" mass="54073">MVCGCNQKKESSETTRTSLKPQLKLAHQISLGNVAPDNIPEVTKENWSFGVPYTKPVLAPDGKSVLVVEQAKMTMYDTATGRKIWEKPTYGGIDNYWVSGDRIYLTEKYGNKREKEHGYLICLDRKSGDELWRYDVNKDLLPLVQKYKPADAQVSICCYIKFSVYDNYVFVDGYTTWAAGKSNDRVEVLLCLGEDGKCNWKVESHGYPGIYSLSKMQVINGKLVMGTYSYGDNINGPAYVHAYDIKTGKELWKFYVEHDDELAYKETTSVNAGVVGDKVVAVANFGKVYVLDENGKKINEFVAFKPVKHNEYTICTNVWESSVDFGKNVLILAPQKTNVKGVTQYYAKAPVEHPDAGSVMVYDLNGNLQWKFRLGGNVTNMLVRGRYLLLGTSHNQDNLDYSYCGVYAFDLSQKGEGSELKATEQSVLEKYIDYYQTDGAILWDSMGVSDDGKVICATTWPTRVGTEKHGQHILYILKME</sequence>
<dbReference type="Gene3D" id="2.130.10.10">
    <property type="entry name" value="YVTN repeat-like/Quinoprotein amine dehydrogenase"/>
    <property type="match status" value="1"/>
</dbReference>
<evidence type="ECO:0000313" key="2">
    <source>
        <dbReference type="EMBL" id="AEG15750.1"/>
    </source>
</evidence>
<dbReference type="InterPro" id="IPR002372">
    <property type="entry name" value="PQQ_rpt_dom"/>
</dbReference>
<dbReference type="SMART" id="SM00564">
    <property type="entry name" value="PQQ"/>
    <property type="match status" value="4"/>
</dbReference>
<dbReference type="InterPro" id="IPR018391">
    <property type="entry name" value="PQQ_b-propeller_rpt"/>
</dbReference>
<feature type="domain" description="Pyrrolo-quinoline quinone repeat" evidence="1">
    <location>
        <begin position="186"/>
        <end position="336"/>
    </location>
</feature>